<dbReference type="Gene3D" id="3.40.50.410">
    <property type="entry name" value="von Willebrand factor, type A domain"/>
    <property type="match status" value="1"/>
</dbReference>
<sequence length="940" mass="106215">MEYPIQQLSFADPELAETVAKGLKQKVPPVSLQDTTMLVDEIIWGLSQEITFGNAIAAGYVDLIGETSSYQIQEYRRLIHEAGQNGPTLGRIMATYLVPVLKHGHNGFLEHFLHTLDVMQTKGTYTLTSPLESLSSLLNSGDTESASGYLNLLCDTFSQDMSYNQSLHLTQTLPRAILSFSSSKRSWQTGQFRRVIKTDFRLADPFIEGMKKGLHLLSEQGLSHFVSLGLEKFSHHKDLGIKFLSLESKLGIDAYTEMVVTVSVSQVRPRLNRYLRARTGIPISICPLSALRGRLSLGKNNGQQTADSSVSVFSDGKFIYLPDEISTFPTKAENIALYKCLTKLESAYYEFGTFDFDLEKLETGNWKLETGISNPQFPIPKSQTSHLNDLECFFSCFPIKSLASDLFTVFEHGRLRMMLTHFYPGIVRQFFPLLQEKALRIYKENKPVELLFLLYGRIALGVSAEPFFDIRNILLKTQVSAITELFERKMEEDISVEACAALVFQTYHDMENLIRKMSACDACDEFYTPLKTPFGRKVRPDVFFSTYGHFERIAEAIKVRLEKRGIKTYKSDIRKHLIQNNGNISRDDIREIVLYAHKNTESDTGPCEEPRPDLSWLNLAELLGHSDIAVTQDIDASGPVSWYREWDSNLGDYLHNHVRLLERPVTASKTGDEKKDDFYVSTLKCYQGLVKQIRHAFELLKPDGLTILRQWPEGDAFDYRALLDFAVDKKAGITPSDRLYIKRLKQQRDVAVLLLVDLSRSTSNLVSGSQTSVLDVEKEAIVLFCEALEVVGDTFGIAGFSGTGRLGADYFRIKDFDEDMNDEVKQRISLMAPQRSTRMGVAIRHAVCQIEKVSAKVRLLIILGDGFPNDTDYKREYAIADTRRAISEARSKSILARAITVNLAGDSKLDDLYGSLHHNVISDVRELPDKLLRIYSALTR</sequence>
<dbReference type="KEGG" id="dmm:dnm_069800"/>
<name>A0A975BT48_9BACT</name>
<accession>A0A975BT48</accession>
<dbReference type="RefSeq" id="WP_207678910.1">
    <property type="nucleotide sequence ID" value="NZ_CP061800.1"/>
</dbReference>
<dbReference type="AlphaFoldDB" id="A0A975BT48"/>
<evidence type="ECO:0000259" key="1">
    <source>
        <dbReference type="PROSITE" id="PS50234"/>
    </source>
</evidence>
<feature type="domain" description="VWFA" evidence="1">
    <location>
        <begin position="751"/>
        <end position="938"/>
    </location>
</feature>
<dbReference type="EMBL" id="CP061800">
    <property type="protein sequence ID" value="QTA90918.1"/>
    <property type="molecule type" value="Genomic_DNA"/>
</dbReference>
<dbReference type="CDD" id="cd01454">
    <property type="entry name" value="vWA_norD_type"/>
    <property type="match status" value="1"/>
</dbReference>
<dbReference type="Proteomes" id="UP000663722">
    <property type="component" value="Chromosome"/>
</dbReference>
<dbReference type="InterPro" id="IPR051928">
    <property type="entry name" value="NorD/CobT"/>
</dbReference>
<proteinExistence type="predicted"/>
<dbReference type="PANTHER" id="PTHR41248">
    <property type="entry name" value="NORD PROTEIN"/>
    <property type="match status" value="1"/>
</dbReference>
<dbReference type="InterPro" id="IPR002035">
    <property type="entry name" value="VWF_A"/>
</dbReference>
<reference evidence="2" key="1">
    <citation type="journal article" date="2021" name="Microb. Physiol.">
        <title>Proteogenomic Insights into the Physiology of Marine, Sulfate-Reducing, Filamentous Desulfonema limicola and Desulfonema magnum.</title>
        <authorList>
            <person name="Schnaars V."/>
            <person name="Wohlbrand L."/>
            <person name="Scheve S."/>
            <person name="Hinrichs C."/>
            <person name="Reinhardt R."/>
            <person name="Rabus R."/>
        </authorList>
    </citation>
    <scope>NUCLEOTIDE SEQUENCE</scope>
    <source>
        <strain evidence="2">4be13</strain>
    </source>
</reference>
<dbReference type="SMART" id="SM00327">
    <property type="entry name" value="VWA"/>
    <property type="match status" value="1"/>
</dbReference>
<dbReference type="PANTHER" id="PTHR41248:SF1">
    <property type="entry name" value="NORD PROTEIN"/>
    <property type="match status" value="1"/>
</dbReference>
<protein>
    <submittedName>
        <fullName evidence="2">von Willebrand factor domain-containing protein</fullName>
    </submittedName>
</protein>
<evidence type="ECO:0000313" key="2">
    <source>
        <dbReference type="EMBL" id="QTA90918.1"/>
    </source>
</evidence>
<dbReference type="InterPro" id="IPR036465">
    <property type="entry name" value="vWFA_dom_sf"/>
</dbReference>
<organism evidence="2 3">
    <name type="scientific">Desulfonema magnum</name>
    <dbReference type="NCBI Taxonomy" id="45655"/>
    <lineage>
        <taxon>Bacteria</taxon>
        <taxon>Pseudomonadati</taxon>
        <taxon>Thermodesulfobacteriota</taxon>
        <taxon>Desulfobacteria</taxon>
        <taxon>Desulfobacterales</taxon>
        <taxon>Desulfococcaceae</taxon>
        <taxon>Desulfonema</taxon>
    </lineage>
</organism>
<dbReference type="SUPFAM" id="SSF53300">
    <property type="entry name" value="vWA-like"/>
    <property type="match status" value="1"/>
</dbReference>
<gene>
    <name evidence="2" type="ORF">dnm_069800</name>
</gene>
<dbReference type="PROSITE" id="PS50234">
    <property type="entry name" value="VWFA"/>
    <property type="match status" value="1"/>
</dbReference>
<evidence type="ECO:0000313" key="3">
    <source>
        <dbReference type="Proteomes" id="UP000663722"/>
    </source>
</evidence>
<keyword evidence="3" id="KW-1185">Reference proteome</keyword>